<organism evidence="2 3">
    <name type="scientific">Portunus trituberculatus</name>
    <name type="common">Swimming crab</name>
    <name type="synonym">Neptunus trituberculatus</name>
    <dbReference type="NCBI Taxonomy" id="210409"/>
    <lineage>
        <taxon>Eukaryota</taxon>
        <taxon>Metazoa</taxon>
        <taxon>Ecdysozoa</taxon>
        <taxon>Arthropoda</taxon>
        <taxon>Crustacea</taxon>
        <taxon>Multicrustacea</taxon>
        <taxon>Malacostraca</taxon>
        <taxon>Eumalacostraca</taxon>
        <taxon>Eucarida</taxon>
        <taxon>Decapoda</taxon>
        <taxon>Pleocyemata</taxon>
        <taxon>Brachyura</taxon>
        <taxon>Eubrachyura</taxon>
        <taxon>Portunoidea</taxon>
        <taxon>Portunidae</taxon>
        <taxon>Portuninae</taxon>
        <taxon>Portunus</taxon>
    </lineage>
</organism>
<sequence>MVAEAGLGVPDSLLRGVGGSLGMLTLVVDAGGVPEATVSPGLPEVTSPGPGVVGGTKDSAVRETVLGGSFLETEVEVEESSRAERCVEESEEEAEEERRGGGEDTRGSSSPLMVQLSWPGPSRCWGKQTGVSDGRR</sequence>
<proteinExistence type="predicted"/>
<feature type="compositionally biased region" description="Basic and acidic residues" evidence="1">
    <location>
        <begin position="96"/>
        <end position="106"/>
    </location>
</feature>
<comment type="caution">
    <text evidence="2">The sequence shown here is derived from an EMBL/GenBank/DDBJ whole genome shotgun (WGS) entry which is preliminary data.</text>
</comment>
<name>A0A5B7F295_PORTR</name>
<dbReference type="EMBL" id="VSRR010004322">
    <property type="protein sequence ID" value="MPC39308.1"/>
    <property type="molecule type" value="Genomic_DNA"/>
</dbReference>
<feature type="compositionally biased region" description="Basic and acidic residues" evidence="1">
    <location>
        <begin position="79"/>
        <end position="88"/>
    </location>
</feature>
<evidence type="ECO:0000313" key="3">
    <source>
        <dbReference type="Proteomes" id="UP000324222"/>
    </source>
</evidence>
<feature type="region of interest" description="Disordered" evidence="1">
    <location>
        <begin position="74"/>
        <end position="136"/>
    </location>
</feature>
<keyword evidence="3" id="KW-1185">Reference proteome</keyword>
<reference evidence="2 3" key="1">
    <citation type="submission" date="2019-05" db="EMBL/GenBank/DDBJ databases">
        <title>Another draft genome of Portunus trituberculatus and its Hox gene families provides insights of decapod evolution.</title>
        <authorList>
            <person name="Jeong J.-H."/>
            <person name="Song I."/>
            <person name="Kim S."/>
            <person name="Choi T."/>
            <person name="Kim D."/>
            <person name="Ryu S."/>
            <person name="Kim W."/>
        </authorList>
    </citation>
    <scope>NUCLEOTIDE SEQUENCE [LARGE SCALE GENOMIC DNA]</scope>
    <source>
        <tissue evidence="2">Muscle</tissue>
    </source>
</reference>
<dbReference type="Proteomes" id="UP000324222">
    <property type="component" value="Unassembled WGS sequence"/>
</dbReference>
<gene>
    <name evidence="2" type="ORF">E2C01_032838</name>
</gene>
<protein>
    <submittedName>
        <fullName evidence="2">Uncharacterized protein</fullName>
    </submittedName>
</protein>
<dbReference type="AlphaFoldDB" id="A0A5B7F295"/>
<evidence type="ECO:0000313" key="2">
    <source>
        <dbReference type="EMBL" id="MPC39308.1"/>
    </source>
</evidence>
<evidence type="ECO:0000256" key="1">
    <source>
        <dbReference type="SAM" id="MobiDB-lite"/>
    </source>
</evidence>
<accession>A0A5B7F295</accession>